<dbReference type="InterPro" id="IPR036397">
    <property type="entry name" value="RNaseH_sf"/>
</dbReference>
<dbReference type="PANTHER" id="PTHR42648">
    <property type="entry name" value="TRANSPOSASE, PUTATIVE-RELATED"/>
    <property type="match status" value="1"/>
</dbReference>
<dbReference type="InterPro" id="IPR012337">
    <property type="entry name" value="RNaseH-like_sf"/>
</dbReference>
<comment type="caution">
    <text evidence="2">The sequence shown here is derived from an EMBL/GenBank/DDBJ whole genome shotgun (WGS) entry which is preliminary data.</text>
</comment>
<protein>
    <recommendedName>
        <fullName evidence="1">GAG-pre-integrase domain-containing protein</fullName>
    </recommendedName>
</protein>
<dbReference type="GO" id="GO:0003676">
    <property type="term" value="F:nucleic acid binding"/>
    <property type="evidence" value="ECO:0007669"/>
    <property type="project" value="InterPro"/>
</dbReference>
<evidence type="ECO:0000259" key="1">
    <source>
        <dbReference type="Pfam" id="PF13976"/>
    </source>
</evidence>
<organism evidence="2 3">
    <name type="scientific">Mucuna pruriens</name>
    <name type="common">Velvet bean</name>
    <name type="synonym">Dolichos pruriens</name>
    <dbReference type="NCBI Taxonomy" id="157652"/>
    <lineage>
        <taxon>Eukaryota</taxon>
        <taxon>Viridiplantae</taxon>
        <taxon>Streptophyta</taxon>
        <taxon>Embryophyta</taxon>
        <taxon>Tracheophyta</taxon>
        <taxon>Spermatophyta</taxon>
        <taxon>Magnoliopsida</taxon>
        <taxon>eudicotyledons</taxon>
        <taxon>Gunneridae</taxon>
        <taxon>Pentapetalae</taxon>
        <taxon>rosids</taxon>
        <taxon>fabids</taxon>
        <taxon>Fabales</taxon>
        <taxon>Fabaceae</taxon>
        <taxon>Papilionoideae</taxon>
        <taxon>50 kb inversion clade</taxon>
        <taxon>NPAAA clade</taxon>
        <taxon>indigoferoid/millettioid clade</taxon>
        <taxon>Phaseoleae</taxon>
        <taxon>Mucuna</taxon>
    </lineage>
</organism>
<dbReference type="Proteomes" id="UP000257109">
    <property type="component" value="Unassembled WGS sequence"/>
</dbReference>
<feature type="domain" description="GAG-pre-integrase" evidence="1">
    <location>
        <begin position="10"/>
        <end position="79"/>
    </location>
</feature>
<dbReference type="SUPFAM" id="SSF53098">
    <property type="entry name" value="Ribonuclease H-like"/>
    <property type="match status" value="1"/>
</dbReference>
<reference evidence="2" key="1">
    <citation type="submission" date="2018-05" db="EMBL/GenBank/DDBJ databases">
        <title>Draft genome of Mucuna pruriens seed.</title>
        <authorList>
            <person name="Nnadi N.E."/>
            <person name="Vos R."/>
            <person name="Hasami M.H."/>
            <person name="Devisetty U.K."/>
            <person name="Aguiy J.C."/>
        </authorList>
    </citation>
    <scope>NUCLEOTIDE SEQUENCE [LARGE SCALE GENOMIC DNA]</scope>
    <source>
        <strain evidence="2">JCA_2017</strain>
    </source>
</reference>
<dbReference type="EMBL" id="QJKJ01006508">
    <property type="protein sequence ID" value="RDX86492.1"/>
    <property type="molecule type" value="Genomic_DNA"/>
</dbReference>
<feature type="non-terminal residue" evidence="2">
    <location>
        <position position="1"/>
    </location>
</feature>
<gene>
    <name evidence="2" type="ORF">CR513_32168</name>
</gene>
<dbReference type="STRING" id="157652.A0A371G7G0"/>
<name>A0A371G7G0_MUCPR</name>
<accession>A0A371G7G0</accession>
<dbReference type="InterPro" id="IPR039537">
    <property type="entry name" value="Retrotran_Ty1/copia-like"/>
</dbReference>
<dbReference type="Pfam" id="PF13976">
    <property type="entry name" value="gag_pre-integrs"/>
    <property type="match status" value="1"/>
</dbReference>
<proteinExistence type="predicted"/>
<dbReference type="OrthoDB" id="1749397at2759"/>
<dbReference type="PANTHER" id="PTHR42648:SF22">
    <property type="entry name" value="REVERSE TRANSCRIPTASE TY1_COPIA-TYPE DOMAIN-CONTAINING PROTEIN"/>
    <property type="match status" value="1"/>
</dbReference>
<dbReference type="InterPro" id="IPR025724">
    <property type="entry name" value="GAG-pre-integrase_dom"/>
</dbReference>
<dbReference type="Gene3D" id="3.30.420.10">
    <property type="entry name" value="Ribonuclease H-like superfamily/Ribonuclease H"/>
    <property type="match status" value="1"/>
</dbReference>
<evidence type="ECO:0000313" key="2">
    <source>
        <dbReference type="EMBL" id="RDX86492.1"/>
    </source>
</evidence>
<evidence type="ECO:0000313" key="3">
    <source>
        <dbReference type="Proteomes" id="UP000257109"/>
    </source>
</evidence>
<sequence>MIRVAKEQGRLYYLQHTKICNNTNKEDLSSKTWVASQIWLYHKRLGHPLFRLLNTMFPHLFTKEFVESFNCDDCQFLKQHRKTLSPNSNKSPVLFDFIHSNVWGLTNNFISGAKWFVSFIDDCTYVTWIFLMKHTYEFLKDNGVVHKLIYMSTPQQNKVIERKTRHLLEGEAVLTATYLINKLPICVLTILV</sequence>
<dbReference type="AlphaFoldDB" id="A0A371G7G0"/>
<keyword evidence="3" id="KW-1185">Reference proteome</keyword>